<feature type="compositionally biased region" description="Basic residues" evidence="1">
    <location>
        <begin position="1"/>
        <end position="11"/>
    </location>
</feature>
<dbReference type="EMBL" id="BMXL01000012">
    <property type="protein sequence ID" value="GHD27001.1"/>
    <property type="molecule type" value="Genomic_DNA"/>
</dbReference>
<evidence type="ECO:0000313" key="4">
    <source>
        <dbReference type="Proteomes" id="UP000654947"/>
    </source>
</evidence>
<organism evidence="3 4">
    <name type="scientific">Nocardiopsis kunsanensis</name>
    <dbReference type="NCBI Taxonomy" id="141693"/>
    <lineage>
        <taxon>Bacteria</taxon>
        <taxon>Bacillati</taxon>
        <taxon>Actinomycetota</taxon>
        <taxon>Actinomycetes</taxon>
        <taxon>Streptosporangiales</taxon>
        <taxon>Nocardiopsidaceae</taxon>
        <taxon>Nocardiopsis</taxon>
    </lineage>
</organism>
<feature type="domain" description="Helix-turn-helix" evidence="2">
    <location>
        <begin position="37"/>
        <end position="85"/>
    </location>
</feature>
<name>A0A918XE40_9ACTN</name>
<dbReference type="RefSeq" id="WP_193518019.1">
    <property type="nucleotide sequence ID" value="NZ_BMXL01000012.1"/>
</dbReference>
<sequence length="103" mass="11556">MSERHQGRKHDRASSQRRGTGHYGPKTSGSHSAHLELLTPAEVAELLKVPESWLRKSVTARQIPCTFLGKHLRFSSADVEEIIRAGHRNPVTGPARSTRRRPE</sequence>
<dbReference type="Proteomes" id="UP000654947">
    <property type="component" value="Unassembled WGS sequence"/>
</dbReference>
<keyword evidence="4" id="KW-1185">Reference proteome</keyword>
<evidence type="ECO:0000256" key="1">
    <source>
        <dbReference type="SAM" id="MobiDB-lite"/>
    </source>
</evidence>
<protein>
    <recommendedName>
        <fullName evidence="2">Helix-turn-helix domain-containing protein</fullName>
    </recommendedName>
</protein>
<dbReference type="GO" id="GO:0003677">
    <property type="term" value="F:DNA binding"/>
    <property type="evidence" value="ECO:0007669"/>
    <property type="project" value="InterPro"/>
</dbReference>
<dbReference type="NCBIfam" id="TIGR01764">
    <property type="entry name" value="excise"/>
    <property type="match status" value="1"/>
</dbReference>
<dbReference type="Pfam" id="PF12728">
    <property type="entry name" value="HTH_17"/>
    <property type="match status" value="1"/>
</dbReference>
<feature type="region of interest" description="Disordered" evidence="1">
    <location>
        <begin position="1"/>
        <end position="33"/>
    </location>
</feature>
<evidence type="ECO:0000313" key="3">
    <source>
        <dbReference type="EMBL" id="GHD27001.1"/>
    </source>
</evidence>
<proteinExistence type="predicted"/>
<evidence type="ECO:0000259" key="2">
    <source>
        <dbReference type="Pfam" id="PF12728"/>
    </source>
</evidence>
<accession>A0A918XE40</accession>
<dbReference type="InterPro" id="IPR010093">
    <property type="entry name" value="SinI_DNA-bd"/>
</dbReference>
<dbReference type="InterPro" id="IPR041657">
    <property type="entry name" value="HTH_17"/>
</dbReference>
<reference evidence="3 4" key="1">
    <citation type="journal article" date="2014" name="Int. J. Syst. Evol. Microbiol.">
        <title>Complete genome sequence of Corynebacterium casei LMG S-19264T (=DSM 44701T), isolated from a smear-ripened cheese.</title>
        <authorList>
            <consortium name="US DOE Joint Genome Institute (JGI-PGF)"/>
            <person name="Walter F."/>
            <person name="Albersmeier A."/>
            <person name="Kalinowski J."/>
            <person name="Ruckert C."/>
        </authorList>
    </citation>
    <scope>NUCLEOTIDE SEQUENCE [LARGE SCALE GENOMIC DNA]</scope>
    <source>
        <strain evidence="3 4">KCTC 19473</strain>
    </source>
</reference>
<comment type="caution">
    <text evidence="3">The sequence shown here is derived from an EMBL/GenBank/DDBJ whole genome shotgun (WGS) entry which is preliminary data.</text>
</comment>
<dbReference type="AlphaFoldDB" id="A0A918XE40"/>
<gene>
    <name evidence="3" type="ORF">GCM10007147_25640</name>
</gene>